<dbReference type="OrthoDB" id="10072079at2759"/>
<feature type="compositionally biased region" description="Basic and acidic residues" evidence="1">
    <location>
        <begin position="231"/>
        <end position="241"/>
    </location>
</feature>
<dbReference type="Proteomes" id="UP000299102">
    <property type="component" value="Unassembled WGS sequence"/>
</dbReference>
<accession>A0A4C1TXK8</accession>
<keyword evidence="3" id="KW-1185">Reference proteome</keyword>
<proteinExistence type="predicted"/>
<feature type="region of interest" description="Disordered" evidence="1">
    <location>
        <begin position="229"/>
        <end position="254"/>
    </location>
</feature>
<protein>
    <submittedName>
        <fullName evidence="2">Uncharacterized protein</fullName>
    </submittedName>
</protein>
<dbReference type="AlphaFoldDB" id="A0A4C1TXK8"/>
<evidence type="ECO:0000313" key="3">
    <source>
        <dbReference type="Proteomes" id="UP000299102"/>
    </source>
</evidence>
<evidence type="ECO:0000313" key="2">
    <source>
        <dbReference type="EMBL" id="GBP18747.1"/>
    </source>
</evidence>
<comment type="caution">
    <text evidence="2">The sequence shown here is derived from an EMBL/GenBank/DDBJ whole genome shotgun (WGS) entry which is preliminary data.</text>
</comment>
<sequence length="254" mass="29012">MNQDRDRDQTRNCRNRGRKVESVQISDEIGRREYFRKSIHTPLLDSVINDSGQRLSPEVFGIFQLGVFPPKPNVSDGDWHTYRYRDVSVVTTEIDFYLRKAKPSLRATMAQERLSGLALVNIHKDVNLNIYEIINVLAKKKHARHFNLLARGRKHSNAVCAIGRRLREPDDARRYPTDVYAYEQLIRRASNGISSVKVSTQSRRLESDSSAVGMPTLIRLVTRRIKGLRGRTMDHSTRSNRESPLGDVASAANL</sequence>
<organism evidence="2 3">
    <name type="scientific">Eumeta variegata</name>
    <name type="common">Bagworm moth</name>
    <name type="synonym">Eumeta japonica</name>
    <dbReference type="NCBI Taxonomy" id="151549"/>
    <lineage>
        <taxon>Eukaryota</taxon>
        <taxon>Metazoa</taxon>
        <taxon>Ecdysozoa</taxon>
        <taxon>Arthropoda</taxon>
        <taxon>Hexapoda</taxon>
        <taxon>Insecta</taxon>
        <taxon>Pterygota</taxon>
        <taxon>Neoptera</taxon>
        <taxon>Endopterygota</taxon>
        <taxon>Lepidoptera</taxon>
        <taxon>Glossata</taxon>
        <taxon>Ditrysia</taxon>
        <taxon>Tineoidea</taxon>
        <taxon>Psychidae</taxon>
        <taxon>Oiketicinae</taxon>
        <taxon>Eumeta</taxon>
    </lineage>
</organism>
<evidence type="ECO:0000256" key="1">
    <source>
        <dbReference type="SAM" id="MobiDB-lite"/>
    </source>
</evidence>
<name>A0A4C1TXK8_EUMVA</name>
<reference evidence="2 3" key="1">
    <citation type="journal article" date="2019" name="Commun. Biol.">
        <title>The bagworm genome reveals a unique fibroin gene that provides high tensile strength.</title>
        <authorList>
            <person name="Kono N."/>
            <person name="Nakamura H."/>
            <person name="Ohtoshi R."/>
            <person name="Tomita M."/>
            <person name="Numata K."/>
            <person name="Arakawa K."/>
        </authorList>
    </citation>
    <scope>NUCLEOTIDE SEQUENCE [LARGE SCALE GENOMIC DNA]</scope>
</reference>
<dbReference type="EMBL" id="BGZK01000100">
    <property type="protein sequence ID" value="GBP18747.1"/>
    <property type="molecule type" value="Genomic_DNA"/>
</dbReference>
<gene>
    <name evidence="2" type="ORF">EVAR_8574_1</name>
</gene>